<keyword evidence="3" id="KW-1185">Reference proteome</keyword>
<accession>A0A0E0JJJ8</accession>
<dbReference type="AlphaFoldDB" id="A0A0E0JJJ8"/>
<sequence length="115" mass="12735">MAEAAKNVRIVKMIRDRPGDVVRFRSREKKPKLVTQSSQFPFTFPRGAAERRRSGRPGRVGGGGRRWPAPASGSSDLAQQYSAELSPALFGCGDCFLIYVQRNFINSSIRQSCAD</sequence>
<evidence type="ECO:0000313" key="3">
    <source>
        <dbReference type="Proteomes" id="UP000026962"/>
    </source>
</evidence>
<reference evidence="2" key="2">
    <citation type="submission" date="2018-05" db="EMBL/GenBank/DDBJ databases">
        <title>OpunRS2 (Oryza punctata Reference Sequence Version 2).</title>
        <authorList>
            <person name="Zhang J."/>
            <person name="Kudrna D."/>
            <person name="Lee S."/>
            <person name="Talag J."/>
            <person name="Welchert J."/>
            <person name="Wing R.A."/>
        </authorList>
    </citation>
    <scope>NUCLEOTIDE SEQUENCE [LARGE SCALE GENOMIC DNA]</scope>
</reference>
<dbReference type="Proteomes" id="UP000026962">
    <property type="component" value="Chromosome 1"/>
</dbReference>
<protein>
    <submittedName>
        <fullName evidence="2">Uncharacterized protein</fullName>
    </submittedName>
</protein>
<proteinExistence type="predicted"/>
<dbReference type="Gramene" id="OPUNC01G18320.4">
    <property type="protein sequence ID" value="OPUNC01G18320.4"/>
    <property type="gene ID" value="OPUNC01G18320"/>
</dbReference>
<organism evidence="2">
    <name type="scientific">Oryza punctata</name>
    <name type="common">Red rice</name>
    <dbReference type="NCBI Taxonomy" id="4537"/>
    <lineage>
        <taxon>Eukaryota</taxon>
        <taxon>Viridiplantae</taxon>
        <taxon>Streptophyta</taxon>
        <taxon>Embryophyta</taxon>
        <taxon>Tracheophyta</taxon>
        <taxon>Spermatophyta</taxon>
        <taxon>Magnoliopsida</taxon>
        <taxon>Liliopsida</taxon>
        <taxon>Poales</taxon>
        <taxon>Poaceae</taxon>
        <taxon>BOP clade</taxon>
        <taxon>Oryzoideae</taxon>
        <taxon>Oryzeae</taxon>
        <taxon>Oryzinae</taxon>
        <taxon>Oryza</taxon>
    </lineage>
</organism>
<name>A0A0E0JJJ8_ORYPU</name>
<evidence type="ECO:0000256" key="1">
    <source>
        <dbReference type="SAM" id="MobiDB-lite"/>
    </source>
</evidence>
<evidence type="ECO:0000313" key="2">
    <source>
        <dbReference type="EnsemblPlants" id="OPUNC01G18320.4"/>
    </source>
</evidence>
<feature type="region of interest" description="Disordered" evidence="1">
    <location>
        <begin position="44"/>
        <end position="75"/>
    </location>
</feature>
<dbReference type="EnsemblPlants" id="OPUNC01G18320.4">
    <property type="protein sequence ID" value="OPUNC01G18320.4"/>
    <property type="gene ID" value="OPUNC01G18320"/>
</dbReference>
<reference evidence="2" key="1">
    <citation type="submission" date="2015-04" db="UniProtKB">
        <authorList>
            <consortium name="EnsemblPlants"/>
        </authorList>
    </citation>
    <scope>IDENTIFICATION</scope>
</reference>
<dbReference type="HOGENOM" id="CLU_2112859_0_0_1"/>